<dbReference type="SUPFAM" id="SSF56349">
    <property type="entry name" value="DNA breaking-rejoining enzymes"/>
    <property type="match status" value="1"/>
</dbReference>
<dbReference type="EMBL" id="BAAAQX010000008">
    <property type="protein sequence ID" value="GAA2208041.1"/>
    <property type="molecule type" value="Genomic_DNA"/>
</dbReference>
<evidence type="ECO:0000313" key="1">
    <source>
        <dbReference type="EMBL" id="GAA2208041.1"/>
    </source>
</evidence>
<keyword evidence="2" id="KW-1185">Reference proteome</keyword>
<sequence length="675" mass="73824">MVAVVQRLDPSTDRALLVDLIIGLVPETKSRRALANKLQKRPGLLTGAGARGTPMVIRLIDALLSHGVTGVVAPPCPFCHRDVSLSRGHEGLRCCKSCWDRIHAKPCARCGTITQMARRTLEGQSLCDACARTEPALLEPCDTCGRMRLPSRRRDGLVICHACCAPPLATCSECGKGKPCHFVDTAAPLCKNCSANRRAQPCSRCGQQRVVHTRTSSGEALCKTCGSVGLCAGCGRERPIRARTEAGDMCQTCYKNDPLSHRQCNRCGVLGPLHRFGLCAICAWPDVITRLLAGPGGQVRADLEPVRAALTTIDARAGLNWVARARTQQMLSALASGSGPISHAVLDQLTPSAATAHLRTILVEQAVLPPRDEGLAGLEQAVKRRISRVHDPVDRKILQSYATWHHLRRLRAIASRRRVTQDQVVYACNALTAAAALLNWLHERNQHLATCTQDDIDEWLGIDAFSRSRGFVAWAVSRGHAKDIKIPPFNNTPVRRVFNDHDQRWALARQLLHDDSMVLDDRVAGLLVLLYAQRAARITQLTIDHITINDNAVELTLGQTPIVVPDAFADLLEALVNDRQVSNASRPEENTWLYPAARLGQPLASRTLLQRLRAIGIQPTLGRNTALMQMAAEMPPAVLNKLLGISLDRATRWTQEAGSSRSGYAAEVARRSRQD</sequence>
<gene>
    <name evidence="1" type="ORF">GCM10009850_034990</name>
</gene>
<reference evidence="1 2" key="1">
    <citation type="journal article" date="2019" name="Int. J. Syst. Evol. Microbiol.">
        <title>The Global Catalogue of Microorganisms (GCM) 10K type strain sequencing project: providing services to taxonomists for standard genome sequencing and annotation.</title>
        <authorList>
            <consortium name="The Broad Institute Genomics Platform"/>
            <consortium name="The Broad Institute Genome Sequencing Center for Infectious Disease"/>
            <person name="Wu L."/>
            <person name="Ma J."/>
        </authorList>
    </citation>
    <scope>NUCLEOTIDE SEQUENCE [LARGE SCALE GENOMIC DNA]</scope>
    <source>
        <strain evidence="1 2">JCM 16114</strain>
    </source>
</reference>
<proteinExistence type="predicted"/>
<protein>
    <recommendedName>
        <fullName evidence="3">Site-specific recombinase XerD</fullName>
    </recommendedName>
</protein>
<name>A0ABN3CF69_9ACTN</name>
<evidence type="ECO:0008006" key="3">
    <source>
        <dbReference type="Google" id="ProtNLM"/>
    </source>
</evidence>
<evidence type="ECO:0000313" key="2">
    <source>
        <dbReference type="Proteomes" id="UP001499843"/>
    </source>
</evidence>
<organism evidence="1 2">
    <name type="scientific">Nonomuraea monospora</name>
    <dbReference type="NCBI Taxonomy" id="568818"/>
    <lineage>
        <taxon>Bacteria</taxon>
        <taxon>Bacillati</taxon>
        <taxon>Actinomycetota</taxon>
        <taxon>Actinomycetes</taxon>
        <taxon>Streptosporangiales</taxon>
        <taxon>Streptosporangiaceae</taxon>
        <taxon>Nonomuraea</taxon>
    </lineage>
</organism>
<comment type="caution">
    <text evidence="1">The sequence shown here is derived from an EMBL/GenBank/DDBJ whole genome shotgun (WGS) entry which is preliminary data.</text>
</comment>
<dbReference type="Proteomes" id="UP001499843">
    <property type="component" value="Unassembled WGS sequence"/>
</dbReference>
<accession>A0ABN3CF69</accession>
<dbReference type="InterPro" id="IPR011010">
    <property type="entry name" value="DNA_brk_join_enz"/>
</dbReference>